<accession>A0A6A4IT56</accession>
<dbReference type="Pfam" id="PF02020">
    <property type="entry name" value="W2"/>
    <property type="match status" value="1"/>
</dbReference>
<dbReference type="OrthoDB" id="1727522at2759"/>
<evidence type="ECO:0000313" key="1">
    <source>
        <dbReference type="EMBL" id="KAF6199708.1"/>
    </source>
</evidence>
<dbReference type="AlphaFoldDB" id="A0A6A4IT56"/>
<dbReference type="InterPro" id="IPR016024">
    <property type="entry name" value="ARM-type_fold"/>
</dbReference>
<reference evidence="1" key="1">
    <citation type="journal article" date="2021" name="Mol. Ecol. Resour.">
        <title>Apolygus lucorum genome provides insights into omnivorousness and mesophyll feeding.</title>
        <authorList>
            <person name="Liu Y."/>
            <person name="Liu H."/>
            <person name="Wang H."/>
            <person name="Huang T."/>
            <person name="Liu B."/>
            <person name="Yang B."/>
            <person name="Yin L."/>
            <person name="Li B."/>
            <person name="Zhang Y."/>
            <person name="Zhang S."/>
            <person name="Jiang F."/>
            <person name="Zhang X."/>
            <person name="Ren Y."/>
            <person name="Wang B."/>
            <person name="Wang S."/>
            <person name="Lu Y."/>
            <person name="Wu K."/>
            <person name="Fan W."/>
            <person name="Wang G."/>
        </authorList>
    </citation>
    <scope>NUCLEOTIDE SEQUENCE</scope>
    <source>
        <strain evidence="1">12Hb</strain>
    </source>
</reference>
<dbReference type="SMART" id="SM00515">
    <property type="entry name" value="eIF5C"/>
    <property type="match status" value="1"/>
</dbReference>
<dbReference type="InterPro" id="IPR003307">
    <property type="entry name" value="W2_domain"/>
</dbReference>
<protein>
    <submittedName>
        <fullName evidence="1">Uncharacterized protein</fullName>
    </submittedName>
</protein>
<proteinExistence type="predicted"/>
<organism evidence="1 2">
    <name type="scientific">Apolygus lucorum</name>
    <name type="common">Small green plant bug</name>
    <name type="synonym">Lygocoris lucorum</name>
    <dbReference type="NCBI Taxonomy" id="248454"/>
    <lineage>
        <taxon>Eukaryota</taxon>
        <taxon>Metazoa</taxon>
        <taxon>Ecdysozoa</taxon>
        <taxon>Arthropoda</taxon>
        <taxon>Hexapoda</taxon>
        <taxon>Insecta</taxon>
        <taxon>Pterygota</taxon>
        <taxon>Neoptera</taxon>
        <taxon>Paraneoptera</taxon>
        <taxon>Hemiptera</taxon>
        <taxon>Heteroptera</taxon>
        <taxon>Panheteroptera</taxon>
        <taxon>Cimicomorpha</taxon>
        <taxon>Miridae</taxon>
        <taxon>Mirini</taxon>
        <taxon>Apolygus</taxon>
    </lineage>
</organism>
<dbReference type="Proteomes" id="UP000466442">
    <property type="component" value="Unassembled WGS sequence"/>
</dbReference>
<name>A0A6A4IT56_APOLU</name>
<dbReference type="PANTHER" id="PTHR14208">
    <property type="entry name" value="BASIC LEUCINE ZIPPER AND W2 DOMAIN-CONTAINING PROTEIN"/>
    <property type="match status" value="1"/>
</dbReference>
<gene>
    <name evidence="1" type="ORF">GE061_006006</name>
</gene>
<dbReference type="SUPFAM" id="SSF48371">
    <property type="entry name" value="ARM repeat"/>
    <property type="match status" value="1"/>
</dbReference>
<dbReference type="PANTHER" id="PTHR14208:SF2">
    <property type="entry name" value="PROTEIN KRASAVIETZ"/>
    <property type="match status" value="1"/>
</dbReference>
<dbReference type="InterPro" id="IPR057397">
    <property type="entry name" value="HEAT_5MP1_2"/>
</dbReference>
<dbReference type="PROSITE" id="PS51363">
    <property type="entry name" value="W2"/>
    <property type="match status" value="1"/>
</dbReference>
<keyword evidence="2" id="KW-1185">Reference proteome</keyword>
<dbReference type="InterPro" id="IPR051245">
    <property type="entry name" value="eIF5-mimic_regulator"/>
</dbReference>
<evidence type="ECO:0000313" key="2">
    <source>
        <dbReference type="Proteomes" id="UP000466442"/>
    </source>
</evidence>
<comment type="caution">
    <text evidence="1">The sequence shown here is derived from an EMBL/GenBank/DDBJ whole genome shotgun (WGS) entry which is preliminary data.</text>
</comment>
<dbReference type="Pfam" id="PF25504">
    <property type="entry name" value="HEAT_5MP1_2"/>
    <property type="match status" value="1"/>
</dbReference>
<sequence length="471" mass="54440">MMYFLVQNIPSGTKNSNLTQQKKRENHHTLTNSILPFVHLHQLPFHEAQFVLQVNRFFPSYCMSQKTEKPVLSGQRIKTRKRDEKEKYDPTGFRDSILVGLDKAGTDLEAVSKFLDTAGSKLDYRRYGEALFDILIAGGLLIPGGSIAQDGDKTSRTQCCIFDAPCDMASLHNYEQVFTKLMRRYKYLEKMFEDEMKKVLVFLKGFTEIERIKLARMTALWMLNGAVPPTVLHVLNNEHLVKDGLAIDFLLELFSTWKQEKGLYSLTSGLKRGGLEGRLLDFFPTNKRTEEHLKSSFEEKGLAELVKLHLAQASQEAKRDLQKDLEEKLADGLPIKELITEIRDYAVKHCISEQDIITLIWVTVMSLAEWNKKEELVAEQALKHLQKFVPLFNAFTDTTKSEMALLLKIQEYCYDNMNFMKIFQKIILLFYKKEVLSEEVILKTLKKNLNQRKRRTKTISQGRLALLEITQ</sequence>
<dbReference type="GO" id="GO:0016020">
    <property type="term" value="C:membrane"/>
    <property type="evidence" value="ECO:0007669"/>
    <property type="project" value="TreeGrafter"/>
</dbReference>
<dbReference type="GO" id="GO:0005737">
    <property type="term" value="C:cytoplasm"/>
    <property type="evidence" value="ECO:0007669"/>
    <property type="project" value="TreeGrafter"/>
</dbReference>
<dbReference type="Gene3D" id="1.25.40.180">
    <property type="match status" value="1"/>
</dbReference>
<dbReference type="EMBL" id="WIXP02000014">
    <property type="protein sequence ID" value="KAF6199708.1"/>
    <property type="molecule type" value="Genomic_DNA"/>
</dbReference>